<evidence type="ECO:0000256" key="5">
    <source>
        <dbReference type="ARBA" id="ARBA00022729"/>
    </source>
</evidence>
<dbReference type="InterPro" id="IPR048328">
    <property type="entry name" value="Dyp_perox_C"/>
</dbReference>
<dbReference type="GO" id="GO:0004601">
    <property type="term" value="F:peroxidase activity"/>
    <property type="evidence" value="ECO:0007669"/>
    <property type="project" value="UniProtKB-KW"/>
</dbReference>
<evidence type="ECO:0000313" key="10">
    <source>
        <dbReference type="EMBL" id="KAK7688865.1"/>
    </source>
</evidence>
<sequence length="202" mass="22313">MVFRYLFQLVPEFNTFLKKNPIQGPPPDVGSELLGARLVGRWKSGAPLDLAPTADDPALGADFQRNNLFRYDCPGDFENQDRCPFAAHVRKTNPRNDLGQLGIPTEPQRIIRRGIPFGPEVSSSEEASGKTSQDRGLLFRCYQSDIAKGFEFIQRTWANAPDFPPKGIKSGFDPIIGQATDPTSRTIAGTDPRNQTCNSQSS</sequence>
<keyword evidence="11" id="KW-1185">Reference proteome</keyword>
<evidence type="ECO:0000256" key="6">
    <source>
        <dbReference type="ARBA" id="ARBA00023002"/>
    </source>
</evidence>
<feature type="compositionally biased region" description="Polar residues" evidence="8">
    <location>
        <begin position="180"/>
        <end position="202"/>
    </location>
</feature>
<dbReference type="GO" id="GO:0005829">
    <property type="term" value="C:cytosol"/>
    <property type="evidence" value="ECO:0007669"/>
    <property type="project" value="TreeGrafter"/>
</dbReference>
<evidence type="ECO:0000256" key="8">
    <source>
        <dbReference type="SAM" id="MobiDB-lite"/>
    </source>
</evidence>
<keyword evidence="5" id="KW-0732">Signal</keyword>
<reference evidence="10 11" key="1">
    <citation type="submission" date="2022-09" db="EMBL/GenBank/DDBJ databases">
        <authorList>
            <person name="Palmer J.M."/>
        </authorList>
    </citation>
    <scope>NUCLEOTIDE SEQUENCE [LARGE SCALE GENOMIC DNA]</scope>
    <source>
        <strain evidence="10 11">DSM 7382</strain>
    </source>
</reference>
<evidence type="ECO:0000256" key="1">
    <source>
        <dbReference type="ARBA" id="ARBA00001970"/>
    </source>
</evidence>
<evidence type="ECO:0000256" key="7">
    <source>
        <dbReference type="ARBA" id="ARBA00023004"/>
    </source>
</evidence>
<feature type="region of interest" description="Disordered" evidence="8">
    <location>
        <begin position="176"/>
        <end position="202"/>
    </location>
</feature>
<dbReference type="AlphaFoldDB" id="A0AAW0GCI4"/>
<dbReference type="SUPFAM" id="SSF54909">
    <property type="entry name" value="Dimeric alpha+beta barrel"/>
    <property type="match status" value="1"/>
</dbReference>
<comment type="caution">
    <text evidence="10">The sequence shown here is derived from an EMBL/GenBank/DDBJ whole genome shotgun (WGS) entry which is preliminary data.</text>
</comment>
<comment type="cofactor">
    <cofactor evidence="1">
        <name>heme b</name>
        <dbReference type="ChEBI" id="CHEBI:60344"/>
    </cofactor>
</comment>
<organism evidence="10 11">
    <name type="scientific">Cerrena zonata</name>
    <dbReference type="NCBI Taxonomy" id="2478898"/>
    <lineage>
        <taxon>Eukaryota</taxon>
        <taxon>Fungi</taxon>
        <taxon>Dikarya</taxon>
        <taxon>Basidiomycota</taxon>
        <taxon>Agaricomycotina</taxon>
        <taxon>Agaricomycetes</taxon>
        <taxon>Polyporales</taxon>
        <taxon>Cerrenaceae</taxon>
        <taxon>Cerrena</taxon>
    </lineage>
</organism>
<evidence type="ECO:0000256" key="3">
    <source>
        <dbReference type="ARBA" id="ARBA00022617"/>
    </source>
</evidence>
<dbReference type="InterPro" id="IPR011008">
    <property type="entry name" value="Dimeric_a/b-barrel"/>
</dbReference>
<keyword evidence="4" id="KW-0479">Metal-binding</keyword>
<accession>A0AAW0GCI4</accession>
<proteinExistence type="predicted"/>
<name>A0AAW0GCI4_9APHY</name>
<dbReference type="GO" id="GO:0020037">
    <property type="term" value="F:heme binding"/>
    <property type="evidence" value="ECO:0007669"/>
    <property type="project" value="InterPro"/>
</dbReference>
<dbReference type="Proteomes" id="UP001385951">
    <property type="component" value="Unassembled WGS sequence"/>
</dbReference>
<evidence type="ECO:0000313" key="11">
    <source>
        <dbReference type="Proteomes" id="UP001385951"/>
    </source>
</evidence>
<dbReference type="InterPro" id="IPR006314">
    <property type="entry name" value="Dyp_peroxidase"/>
</dbReference>
<keyword evidence="6" id="KW-0560">Oxidoreductase</keyword>
<keyword evidence="7" id="KW-0408">Iron</keyword>
<gene>
    <name evidence="10" type="ORF">QCA50_007554</name>
</gene>
<evidence type="ECO:0000256" key="4">
    <source>
        <dbReference type="ARBA" id="ARBA00022723"/>
    </source>
</evidence>
<protein>
    <recommendedName>
        <fullName evidence="9">Dyp-type peroxidase C-terminal domain-containing protein</fullName>
    </recommendedName>
</protein>
<dbReference type="NCBIfam" id="TIGR01413">
    <property type="entry name" value="Dyp_perox_fam"/>
    <property type="match status" value="1"/>
</dbReference>
<dbReference type="PANTHER" id="PTHR30521">
    <property type="entry name" value="DEFERROCHELATASE/PEROXIDASE"/>
    <property type="match status" value="1"/>
</dbReference>
<keyword evidence="3" id="KW-0349">Heme</keyword>
<dbReference type="GO" id="GO:0046872">
    <property type="term" value="F:metal ion binding"/>
    <property type="evidence" value="ECO:0007669"/>
    <property type="project" value="UniProtKB-KW"/>
</dbReference>
<evidence type="ECO:0000259" key="9">
    <source>
        <dbReference type="Pfam" id="PF20628"/>
    </source>
</evidence>
<dbReference type="PANTHER" id="PTHR30521:SF4">
    <property type="entry name" value="DEFERROCHELATASE"/>
    <property type="match status" value="1"/>
</dbReference>
<keyword evidence="2" id="KW-0575">Peroxidase</keyword>
<dbReference type="PROSITE" id="PS51404">
    <property type="entry name" value="DYP_PEROXIDASE"/>
    <property type="match status" value="1"/>
</dbReference>
<dbReference type="Pfam" id="PF20628">
    <property type="entry name" value="Dyp_perox_C"/>
    <property type="match status" value="1"/>
</dbReference>
<feature type="domain" description="Dyp-type peroxidase C-terminal" evidence="9">
    <location>
        <begin position="51"/>
        <end position="158"/>
    </location>
</feature>
<evidence type="ECO:0000256" key="2">
    <source>
        <dbReference type="ARBA" id="ARBA00022559"/>
    </source>
</evidence>
<dbReference type="EMBL" id="JASBNA010000009">
    <property type="protein sequence ID" value="KAK7688865.1"/>
    <property type="molecule type" value="Genomic_DNA"/>
</dbReference>